<evidence type="ECO:0000256" key="6">
    <source>
        <dbReference type="SAM" id="Phobius"/>
    </source>
</evidence>
<dbReference type="GO" id="GO:0005886">
    <property type="term" value="C:plasma membrane"/>
    <property type="evidence" value="ECO:0007669"/>
    <property type="project" value="UniProtKB-SubCell"/>
</dbReference>
<keyword evidence="5 6" id="KW-0472">Membrane</keyword>
<reference evidence="8 9" key="1">
    <citation type="submission" date="2019-12" db="EMBL/GenBank/DDBJ databases">
        <authorList>
            <person name="Yang R."/>
        </authorList>
    </citation>
    <scope>NUCLEOTIDE SEQUENCE [LARGE SCALE GENOMIC DNA]</scope>
    <source>
        <strain evidence="8 9">DONG20-135</strain>
    </source>
</reference>
<feature type="transmembrane region" description="Helical" evidence="6">
    <location>
        <begin position="162"/>
        <end position="185"/>
    </location>
</feature>
<reference evidence="8 9" key="2">
    <citation type="submission" date="2020-01" db="EMBL/GenBank/DDBJ databases">
        <title>Clostridiaceae sp. nov. isolated from the gut of human by culturomics.</title>
        <authorList>
            <person name="Chang Y."/>
        </authorList>
    </citation>
    <scope>NUCLEOTIDE SEQUENCE [LARGE SCALE GENOMIC DNA]</scope>
    <source>
        <strain evidence="8 9">DONG20-135</strain>
    </source>
</reference>
<dbReference type="Pfam" id="PF02588">
    <property type="entry name" value="YitT_membrane"/>
    <property type="match status" value="1"/>
</dbReference>
<dbReference type="PIRSF" id="PIRSF006483">
    <property type="entry name" value="Membrane_protein_YitT"/>
    <property type="match status" value="1"/>
</dbReference>
<name>A0A6N8U9W1_9FIRM</name>
<dbReference type="InterPro" id="IPR015867">
    <property type="entry name" value="N-reg_PII/ATP_PRibTrfase_C"/>
</dbReference>
<comment type="caution">
    <text evidence="8">The sequence shown here is derived from an EMBL/GenBank/DDBJ whole genome shotgun (WGS) entry which is preliminary data.</text>
</comment>
<evidence type="ECO:0000256" key="5">
    <source>
        <dbReference type="ARBA" id="ARBA00023136"/>
    </source>
</evidence>
<protein>
    <submittedName>
        <fullName evidence="8">DUF2179 domain-containing protein</fullName>
    </submittedName>
</protein>
<dbReference type="InterPro" id="IPR019264">
    <property type="entry name" value="DUF2179"/>
</dbReference>
<proteinExistence type="predicted"/>
<dbReference type="RefSeq" id="WP_160625502.1">
    <property type="nucleotide sequence ID" value="NZ_WUUQ01000003.1"/>
</dbReference>
<keyword evidence="4 6" id="KW-1133">Transmembrane helix</keyword>
<dbReference type="AlphaFoldDB" id="A0A6N8U9W1"/>
<keyword evidence="3 6" id="KW-0812">Transmembrane</keyword>
<dbReference type="PANTHER" id="PTHR33545">
    <property type="entry name" value="UPF0750 MEMBRANE PROTEIN YITT-RELATED"/>
    <property type="match status" value="1"/>
</dbReference>
<dbReference type="PANTHER" id="PTHR33545:SF9">
    <property type="entry name" value="UPF0750 MEMBRANE PROTEIN YITE"/>
    <property type="match status" value="1"/>
</dbReference>
<keyword evidence="9" id="KW-1185">Reference proteome</keyword>
<feature type="transmembrane region" description="Helical" evidence="6">
    <location>
        <begin position="57"/>
        <end position="75"/>
    </location>
</feature>
<keyword evidence="2" id="KW-1003">Cell membrane</keyword>
<gene>
    <name evidence="8" type="ORF">GSF08_09205</name>
</gene>
<evidence type="ECO:0000259" key="7">
    <source>
        <dbReference type="Pfam" id="PF10035"/>
    </source>
</evidence>
<evidence type="ECO:0000256" key="2">
    <source>
        <dbReference type="ARBA" id="ARBA00022475"/>
    </source>
</evidence>
<organism evidence="8 9">
    <name type="scientific">Copranaerobaculum intestinale</name>
    <dbReference type="NCBI Taxonomy" id="2692629"/>
    <lineage>
        <taxon>Bacteria</taxon>
        <taxon>Bacillati</taxon>
        <taxon>Bacillota</taxon>
        <taxon>Erysipelotrichia</taxon>
        <taxon>Erysipelotrichales</taxon>
        <taxon>Erysipelotrichaceae</taxon>
        <taxon>Copranaerobaculum</taxon>
    </lineage>
</organism>
<evidence type="ECO:0000313" key="8">
    <source>
        <dbReference type="EMBL" id="MXQ74114.1"/>
    </source>
</evidence>
<dbReference type="Pfam" id="PF10035">
    <property type="entry name" value="DUF2179"/>
    <property type="match status" value="1"/>
</dbReference>
<accession>A0A6N8U9W1</accession>
<evidence type="ECO:0000256" key="3">
    <source>
        <dbReference type="ARBA" id="ARBA00022692"/>
    </source>
</evidence>
<evidence type="ECO:0000256" key="1">
    <source>
        <dbReference type="ARBA" id="ARBA00004651"/>
    </source>
</evidence>
<dbReference type="Proteomes" id="UP000434036">
    <property type="component" value="Unassembled WGS sequence"/>
</dbReference>
<dbReference type="InterPro" id="IPR003740">
    <property type="entry name" value="YitT"/>
</dbReference>
<feature type="transmembrane region" description="Helical" evidence="6">
    <location>
        <begin position="12"/>
        <end position="31"/>
    </location>
</feature>
<feature type="transmembrane region" description="Helical" evidence="6">
    <location>
        <begin position="110"/>
        <end position="128"/>
    </location>
</feature>
<dbReference type="EMBL" id="WUUQ01000003">
    <property type="protein sequence ID" value="MXQ74114.1"/>
    <property type="molecule type" value="Genomic_DNA"/>
</dbReference>
<comment type="subcellular location">
    <subcellularLocation>
        <location evidence="1">Cell membrane</location>
        <topology evidence="1">Multi-pass membrane protein</topology>
    </subcellularLocation>
</comment>
<dbReference type="InterPro" id="IPR051461">
    <property type="entry name" value="UPF0750_membrane"/>
</dbReference>
<dbReference type="CDD" id="cd16380">
    <property type="entry name" value="YitT_C"/>
    <property type="match status" value="1"/>
</dbReference>
<evidence type="ECO:0000256" key="4">
    <source>
        <dbReference type="ARBA" id="ARBA00022989"/>
    </source>
</evidence>
<evidence type="ECO:0000313" key="9">
    <source>
        <dbReference type="Proteomes" id="UP000434036"/>
    </source>
</evidence>
<sequence length="287" mass="31118">MKINVKETIWEFCIVIAGNFLLAVGVTLFVLPNNVLTGGVAGIAIALEPLIHIKPDIMINILTVGLFLVGTIVLGRKFAVKTLLSTVTYPIFISLLTNYSSQVFITDNKLLATIYGGVFMGLGVGLVFRTGASTGGMDIPPLIVNKYTHLPLPTLVLITDGLTVLLGALVYGVEAALIGIISVWVSSYLIDKTMMIGGHSTKNIMIISEKYEDILQVIYQELGRGATLLEGTGSYTRERKPVIMVCVANKQYPILNHAISKLDPNAFVIVTDANEVQGYGFSYMEEM</sequence>
<feature type="domain" description="DUF2179" evidence="7">
    <location>
        <begin position="224"/>
        <end position="278"/>
    </location>
</feature>
<dbReference type="Gene3D" id="3.30.70.120">
    <property type="match status" value="1"/>
</dbReference>